<dbReference type="RefSeq" id="WP_133726706.1">
    <property type="nucleotide sequence ID" value="NZ_SOAN01000016.1"/>
</dbReference>
<proteinExistence type="predicted"/>
<dbReference type="AlphaFoldDB" id="A0A4R7FUG5"/>
<keyword evidence="4" id="KW-0067">ATP-binding</keyword>
<comment type="caution">
    <text evidence="6">The sequence shown here is derived from an EMBL/GenBank/DDBJ whole genome shotgun (WGS) entry which is preliminary data.</text>
</comment>
<evidence type="ECO:0000256" key="3">
    <source>
        <dbReference type="ARBA" id="ARBA00022777"/>
    </source>
</evidence>
<feature type="domain" description="Maltokinase N-terminal cap" evidence="5">
    <location>
        <begin position="19"/>
        <end position="110"/>
    </location>
</feature>
<evidence type="ECO:0000256" key="2">
    <source>
        <dbReference type="ARBA" id="ARBA00022741"/>
    </source>
</evidence>
<dbReference type="InterPro" id="IPR040999">
    <property type="entry name" value="Mak_N_cap"/>
</dbReference>
<dbReference type="Pfam" id="PF18085">
    <property type="entry name" value="Mak_N_cap"/>
    <property type="match status" value="1"/>
</dbReference>
<keyword evidence="3" id="KW-0418">Kinase</keyword>
<protein>
    <recommendedName>
        <fullName evidence="5">Maltokinase N-terminal cap domain-containing protein</fullName>
    </recommendedName>
</protein>
<reference evidence="6 7" key="1">
    <citation type="submission" date="2019-03" db="EMBL/GenBank/DDBJ databases">
        <title>Genomic Encyclopedia of Type Strains, Phase III (KMG-III): the genomes of soil and plant-associated and newly described type strains.</title>
        <authorList>
            <person name="Whitman W."/>
        </authorList>
    </citation>
    <scope>NUCLEOTIDE SEQUENCE [LARGE SCALE GENOMIC DNA]</scope>
    <source>
        <strain evidence="6 7">DSM 27373</strain>
    </source>
</reference>
<evidence type="ECO:0000256" key="1">
    <source>
        <dbReference type="ARBA" id="ARBA00022679"/>
    </source>
</evidence>
<keyword evidence="7" id="KW-1185">Reference proteome</keyword>
<dbReference type="GO" id="GO:0016301">
    <property type="term" value="F:kinase activity"/>
    <property type="evidence" value="ECO:0007669"/>
    <property type="project" value="UniProtKB-KW"/>
</dbReference>
<evidence type="ECO:0000313" key="7">
    <source>
        <dbReference type="Proteomes" id="UP000294506"/>
    </source>
</evidence>
<dbReference type="Gene3D" id="3.90.1200.10">
    <property type="match status" value="1"/>
</dbReference>
<keyword evidence="2" id="KW-0547">Nucleotide-binding</keyword>
<dbReference type="EMBL" id="SOAN01000016">
    <property type="protein sequence ID" value="TDS82343.1"/>
    <property type="molecule type" value="Genomic_DNA"/>
</dbReference>
<dbReference type="GO" id="GO:0005524">
    <property type="term" value="F:ATP binding"/>
    <property type="evidence" value="ECO:0007669"/>
    <property type="project" value="UniProtKB-KW"/>
</dbReference>
<evidence type="ECO:0000313" key="6">
    <source>
        <dbReference type="EMBL" id="TDS82343.1"/>
    </source>
</evidence>
<evidence type="ECO:0000259" key="5">
    <source>
        <dbReference type="Pfam" id="PF18085"/>
    </source>
</evidence>
<dbReference type="Proteomes" id="UP000294506">
    <property type="component" value="Unassembled WGS sequence"/>
</dbReference>
<organism evidence="6 7">
    <name type="scientific">Nesterenkonia aurantiaca</name>
    <dbReference type="NCBI Taxonomy" id="1436010"/>
    <lineage>
        <taxon>Bacteria</taxon>
        <taxon>Bacillati</taxon>
        <taxon>Actinomycetota</taxon>
        <taxon>Actinomycetes</taxon>
        <taxon>Micrococcales</taxon>
        <taxon>Micrococcaceae</taxon>
        <taxon>Nesterenkonia</taxon>
    </lineage>
</organism>
<accession>A0A4R7FUG5</accession>
<name>A0A4R7FUG5_9MICC</name>
<keyword evidence="1" id="KW-0808">Transferase</keyword>
<sequence>MASFRGEEQPGFRDLVGTWLSQQSWFQAAPGRRVITRVGGLRLPAPEGDPDQGLRLELHIIQVDHAAGQARVAVPMALRSRPSALAGKTAFIGRLSAAAGDLWVYDGARDRAFLAAWHEMARRGQGSRNGRSRGEAFAEFNTWPAFPAKLQRTPLDAPAPAVARTAVTVEGGAEETSKTLVDFIRRPDQHRPDALDTVLQMSRNGSRTVARVLGVVTGSWPEPHPGSGEPQWVTGDLGIIREVSISGAPASTRARAALAEGSDFLPEATALGRILGDFHADLAGTFGAHPQTAAQLETSKDQAAEQLEQAWTKVREDSDETATPELGDLIGRLGTALRSVDQVMDLQKIHGDLTLERLRQHETGWIIDEDGGMIDHAQPLRDVLSLIASLAELVREVTQRDSDTAPAQPEASIKDLGLWYEQVTKAVLQGYRDSDASSSGIDTPLFEAAMVTESLELFHRWGARWVLAPCLSDKHQTGSGKHET</sequence>
<evidence type="ECO:0000256" key="4">
    <source>
        <dbReference type="ARBA" id="ARBA00022840"/>
    </source>
</evidence>
<gene>
    <name evidence="6" type="ORF">EV640_11611</name>
</gene>